<keyword evidence="14" id="KW-0407">Ion channel</keyword>
<evidence type="ECO:0000256" key="12">
    <source>
        <dbReference type="ARBA" id="ARBA00023065"/>
    </source>
</evidence>
<dbReference type="AlphaFoldDB" id="A0A9Y4KIH8"/>
<evidence type="ECO:0000259" key="22">
    <source>
        <dbReference type="Pfam" id="PF03520"/>
    </source>
</evidence>
<dbReference type="InterPro" id="IPR003937">
    <property type="entry name" value="K_chnl_volt-dep_KCNQ"/>
</dbReference>
<gene>
    <name evidence="24" type="primary">kcnq3</name>
</gene>
<feature type="compositionally biased region" description="Basic and acidic residues" evidence="19">
    <location>
        <begin position="438"/>
        <end position="448"/>
    </location>
</feature>
<dbReference type="RefSeq" id="XP_008291383.1">
    <property type="nucleotide sequence ID" value="XM_008293161.1"/>
</dbReference>
<keyword evidence="4" id="KW-0633">Potassium transport</keyword>
<dbReference type="PRINTS" id="PR01462">
    <property type="entry name" value="KCNQ3CHANNEL"/>
</dbReference>
<keyword evidence="8" id="KW-0832">Ubl conjugation</keyword>
<evidence type="ECO:0000256" key="19">
    <source>
        <dbReference type="SAM" id="MobiDB-lite"/>
    </source>
</evidence>
<evidence type="ECO:0000256" key="8">
    <source>
        <dbReference type="ARBA" id="ARBA00022843"/>
    </source>
</evidence>
<evidence type="ECO:0000256" key="10">
    <source>
        <dbReference type="ARBA" id="ARBA00022958"/>
    </source>
</evidence>
<comment type="catalytic activity">
    <reaction evidence="17">
        <text>Rb(+)(in) = Rb(+)(out)</text>
        <dbReference type="Rhea" id="RHEA:78547"/>
        <dbReference type="ChEBI" id="CHEBI:49847"/>
    </reaction>
</comment>
<evidence type="ECO:0000256" key="9">
    <source>
        <dbReference type="ARBA" id="ARBA00022882"/>
    </source>
</evidence>
<evidence type="ECO:0000256" key="18">
    <source>
        <dbReference type="ARBA" id="ARBA00044691"/>
    </source>
</evidence>
<evidence type="ECO:0000256" key="17">
    <source>
        <dbReference type="ARBA" id="ARBA00044657"/>
    </source>
</evidence>
<keyword evidence="7" id="KW-0631">Potassium channel</keyword>
<name>A0A9Y4KIH8_9TELE</name>
<evidence type="ECO:0000256" key="7">
    <source>
        <dbReference type="ARBA" id="ARBA00022826"/>
    </source>
</evidence>
<feature type="region of interest" description="Disordered" evidence="19">
    <location>
        <begin position="418"/>
        <end position="448"/>
    </location>
</feature>
<keyword evidence="2" id="KW-0813">Transport</keyword>
<feature type="domain" description="Ion transport" evidence="21">
    <location>
        <begin position="102"/>
        <end position="340"/>
    </location>
</feature>
<dbReference type="InterPro" id="IPR005821">
    <property type="entry name" value="Ion_trans_dom"/>
</dbReference>
<feature type="region of interest" description="Disordered" evidence="19">
    <location>
        <begin position="719"/>
        <end position="800"/>
    </location>
</feature>
<feature type="domain" description="Potassium channel voltage dependent KCNQ C-terminal" evidence="22">
    <location>
        <begin position="429"/>
        <end position="632"/>
    </location>
</feature>
<dbReference type="GO" id="GO:0008076">
    <property type="term" value="C:voltage-gated potassium channel complex"/>
    <property type="evidence" value="ECO:0007669"/>
    <property type="project" value="TreeGrafter"/>
</dbReference>
<feature type="transmembrane region" description="Helical" evidence="20">
    <location>
        <begin position="238"/>
        <end position="259"/>
    </location>
</feature>
<sequence length="800" mass="88770">MGLRSRTVASGSEEQKKSSSGAPPGDLLDQGTGGADKDGALLLVSSGRDDYKRGSQGIGIGLLAKTPLSYTRPAKRNNIRKRRIQNLIYDALERPRGWALLYHAFVFLIVLGCLILAILTTFREHEKTSAHWLVILETFAIFIFGAEFALRIWAAGCCCRYKGWRGRLKFARKPLCMLDIFVLIASVPVVAVRNQGNVLATSLRSLRFLQILRMLRMDRRGGTWKLLGSAIYAHSKELITAWYIGFLSLILASFLVYLVEKDDVSMNVSDHENPTAQPKPQDFDTYADALWWGLITLTTIGYGDKTPKTWAGRLLAGTFALIGVSFFALPAGILGSGLALKVQEQHRQKHFEKRRHPAAGLIQSAWRYYSTNPIREDLIATWRFYETVISLPCFRQETLEVMASQKLSLLERVRLPNARPSMGSGKKLTGNAESIEESPSKEPKPAGFSNRERFRTAFRMKAYTLRQSSEDAGALADPALEERGFPPDILLEEMIPTLKLVIRAVRIMQFLLNKKRFKETLRPYDVKDVIEQYSAGHLDMLCRIKYLQTRIDMILAPGPPLTPKHKKTQKTPFAYPSNQSPRHESYLAKAASMPDPEDQSMMGRFVRVERQVEDMEKKLDFLVDMHIQHTEHLQVDSAGGAQMTLETCDPTGNGGIRRVFFNYPPPSHLHQAPGAIPTYTERPTVLPISSLQDLSVGLGRTTGGRGGDSPLSMLSVNHEELERSPSGFSISGEREGEDGGGLSMGAGVATGDASWTRPRPSYLAEGETDTDTDPFTPSGGPLPLSSTGEGFGDAVWNTPP</sequence>
<proteinExistence type="predicted"/>
<evidence type="ECO:0000256" key="11">
    <source>
        <dbReference type="ARBA" id="ARBA00022989"/>
    </source>
</evidence>
<evidence type="ECO:0000259" key="21">
    <source>
        <dbReference type="Pfam" id="PF00520"/>
    </source>
</evidence>
<dbReference type="Gene3D" id="1.10.287.70">
    <property type="match status" value="1"/>
</dbReference>
<feature type="transmembrane region" description="Helical" evidence="20">
    <location>
        <begin position="132"/>
        <end position="154"/>
    </location>
</feature>
<keyword evidence="13 20" id="KW-0472">Membrane</keyword>
<dbReference type="InterPro" id="IPR020969">
    <property type="entry name" value="Ankyrin-G_BS"/>
</dbReference>
<keyword evidence="6 20" id="KW-0812">Transmembrane</keyword>
<organism evidence="23 24">
    <name type="scientific">Stegastes partitus</name>
    <name type="common">bicolor damselfish</name>
    <dbReference type="NCBI Taxonomy" id="144197"/>
    <lineage>
        <taxon>Eukaryota</taxon>
        <taxon>Metazoa</taxon>
        <taxon>Chordata</taxon>
        <taxon>Craniata</taxon>
        <taxon>Vertebrata</taxon>
        <taxon>Euteleostomi</taxon>
        <taxon>Actinopterygii</taxon>
        <taxon>Neopterygii</taxon>
        <taxon>Teleostei</taxon>
        <taxon>Neoteleostei</taxon>
        <taxon>Acanthomorphata</taxon>
        <taxon>Ovalentaria</taxon>
        <taxon>Pomacentridae</taxon>
        <taxon>Stegastes</taxon>
    </lineage>
</organism>
<dbReference type="GO" id="GO:0005249">
    <property type="term" value="F:voltage-gated potassium channel activity"/>
    <property type="evidence" value="ECO:0007669"/>
    <property type="project" value="InterPro"/>
</dbReference>
<keyword evidence="10" id="KW-0630">Potassium</keyword>
<evidence type="ECO:0000256" key="16">
    <source>
        <dbReference type="ARBA" id="ARBA00036239"/>
    </source>
</evidence>
<dbReference type="Pfam" id="PF00520">
    <property type="entry name" value="Ion_trans"/>
    <property type="match status" value="1"/>
</dbReference>
<evidence type="ECO:0000256" key="5">
    <source>
        <dbReference type="ARBA" id="ARBA00022553"/>
    </source>
</evidence>
<evidence type="ECO:0000256" key="13">
    <source>
        <dbReference type="ARBA" id="ARBA00023136"/>
    </source>
</evidence>
<dbReference type="InterPro" id="IPR003948">
    <property type="entry name" value="K_chnl_volt-dep_KCNQ3"/>
</dbReference>
<keyword evidence="12" id="KW-0406">Ion transport</keyword>
<dbReference type="PRINTS" id="PR01459">
    <property type="entry name" value="KCNQCHANNEL"/>
</dbReference>
<evidence type="ECO:0000256" key="3">
    <source>
        <dbReference type="ARBA" id="ARBA00022475"/>
    </source>
</evidence>
<evidence type="ECO:0000313" key="24">
    <source>
        <dbReference type="RefSeq" id="XP_008291383.1"/>
    </source>
</evidence>
<evidence type="ECO:0000256" key="1">
    <source>
        <dbReference type="ARBA" id="ARBA00004651"/>
    </source>
</evidence>
<dbReference type="FunFam" id="1.10.287.70:FF:000016">
    <property type="entry name" value="Putative potassium voltage-gated channel subfamily KQT member 2"/>
    <property type="match status" value="1"/>
</dbReference>
<dbReference type="Gene3D" id="6.10.140.1910">
    <property type="match status" value="2"/>
</dbReference>
<reference evidence="24" key="1">
    <citation type="submission" date="2025-08" db="UniProtKB">
        <authorList>
            <consortium name="RefSeq"/>
        </authorList>
    </citation>
    <scope>IDENTIFICATION</scope>
</reference>
<comment type="catalytic activity">
    <reaction evidence="16">
        <text>Na(+)(in) = Na(+)(out)</text>
        <dbReference type="Rhea" id="RHEA:34963"/>
        <dbReference type="ChEBI" id="CHEBI:29101"/>
    </reaction>
</comment>
<dbReference type="PRINTS" id="PR00169">
    <property type="entry name" value="KCHANNEL"/>
</dbReference>
<dbReference type="PANTHER" id="PTHR47735:SF11">
    <property type="entry name" value="POTASSIUM VOLTAGE-GATED CHANNEL SUBFAMILY KQT MEMBER 3"/>
    <property type="match status" value="1"/>
</dbReference>
<dbReference type="SUPFAM" id="SSF81324">
    <property type="entry name" value="Voltage-gated potassium channels"/>
    <property type="match status" value="1"/>
</dbReference>
<keyword evidence="5" id="KW-0597">Phosphoprotein</keyword>
<protein>
    <submittedName>
        <fullName evidence="24">Potassium voltage-gated channel subfamily KQT member 3 isoform X2</fullName>
    </submittedName>
</protein>
<dbReference type="Proteomes" id="UP000694891">
    <property type="component" value="Unplaced"/>
</dbReference>
<evidence type="ECO:0000256" key="14">
    <source>
        <dbReference type="ARBA" id="ARBA00023303"/>
    </source>
</evidence>
<keyword evidence="23" id="KW-1185">Reference proteome</keyword>
<evidence type="ECO:0000256" key="6">
    <source>
        <dbReference type="ARBA" id="ARBA00022692"/>
    </source>
</evidence>
<evidence type="ECO:0000313" key="23">
    <source>
        <dbReference type="Proteomes" id="UP000694891"/>
    </source>
</evidence>
<feature type="transmembrane region" description="Helical" evidence="20">
    <location>
        <begin position="175"/>
        <end position="192"/>
    </location>
</feature>
<keyword evidence="9" id="KW-0851">Voltage-gated channel</keyword>
<dbReference type="FunFam" id="1.20.120.350:FF:000017">
    <property type="entry name" value="potassium voltage-gated channel subfamily KQT member 1"/>
    <property type="match status" value="1"/>
</dbReference>
<feature type="transmembrane region" description="Helical" evidence="20">
    <location>
        <begin position="100"/>
        <end position="120"/>
    </location>
</feature>
<dbReference type="PANTHER" id="PTHR47735">
    <property type="entry name" value="POTASSIUM VOLTAGE-GATED CHANNEL SUBFAMILY KQT MEMBER 4"/>
    <property type="match status" value="1"/>
</dbReference>
<dbReference type="Pfam" id="PF03520">
    <property type="entry name" value="KCNQ_channel"/>
    <property type="match status" value="1"/>
</dbReference>
<evidence type="ECO:0000256" key="4">
    <source>
        <dbReference type="ARBA" id="ARBA00022538"/>
    </source>
</evidence>
<feature type="transmembrane region" description="Helical" evidence="20">
    <location>
        <begin position="314"/>
        <end position="340"/>
    </location>
</feature>
<dbReference type="GeneID" id="103365670"/>
<accession>A0A9Y4KIH8</accession>
<dbReference type="CTD" id="3786"/>
<dbReference type="InterPro" id="IPR013821">
    <property type="entry name" value="K_chnl_volt-dep_KCNQ_C"/>
</dbReference>
<evidence type="ECO:0000256" key="20">
    <source>
        <dbReference type="SAM" id="Phobius"/>
    </source>
</evidence>
<feature type="region of interest" description="Disordered" evidence="19">
    <location>
        <begin position="1"/>
        <end position="34"/>
    </location>
</feature>
<keyword evidence="3" id="KW-1003">Cell membrane</keyword>
<comment type="catalytic activity">
    <reaction evidence="18">
        <text>Cs(+)(in) = Cs(+)(out)</text>
        <dbReference type="Rhea" id="RHEA:78555"/>
        <dbReference type="ChEBI" id="CHEBI:49547"/>
    </reaction>
</comment>
<evidence type="ECO:0000256" key="15">
    <source>
        <dbReference type="ARBA" id="ARBA00034430"/>
    </source>
</evidence>
<feature type="region of interest" description="Disordered" evidence="19">
    <location>
        <begin position="558"/>
        <end position="580"/>
    </location>
</feature>
<keyword evidence="11 20" id="KW-1133">Transmembrane helix</keyword>
<dbReference type="Pfam" id="PF11956">
    <property type="entry name" value="KCNQC3-Ank-G_bd"/>
    <property type="match status" value="1"/>
</dbReference>
<comment type="catalytic activity">
    <reaction evidence="15">
        <text>K(+)(in) = K(+)(out)</text>
        <dbReference type="Rhea" id="RHEA:29463"/>
        <dbReference type="ChEBI" id="CHEBI:29103"/>
    </reaction>
</comment>
<evidence type="ECO:0000256" key="2">
    <source>
        <dbReference type="ARBA" id="ARBA00022448"/>
    </source>
</evidence>
<comment type="subcellular location">
    <subcellularLocation>
        <location evidence="1">Cell membrane</location>
        <topology evidence="1">Multi-pass membrane protein</topology>
    </subcellularLocation>
</comment>